<dbReference type="RefSeq" id="WP_207599397.1">
    <property type="nucleotide sequence ID" value="NZ_JAFNJU010000005.1"/>
</dbReference>
<protein>
    <recommendedName>
        <fullName evidence="1">Exonuclease domain-containing protein</fullName>
    </recommendedName>
</protein>
<dbReference type="PANTHER" id="PTHR30231">
    <property type="entry name" value="DNA POLYMERASE III SUBUNIT EPSILON"/>
    <property type="match status" value="1"/>
</dbReference>
<feature type="domain" description="Exonuclease" evidence="1">
    <location>
        <begin position="3"/>
        <end position="173"/>
    </location>
</feature>
<evidence type="ECO:0000313" key="2">
    <source>
        <dbReference type="EMBL" id="MBO1264870.1"/>
    </source>
</evidence>
<dbReference type="InterPro" id="IPR013520">
    <property type="entry name" value="Ribonucl_H"/>
</dbReference>
<accession>A0A939KKP2</accession>
<dbReference type="AlphaFoldDB" id="A0A939KKP2"/>
<sequence>MKKITYFDVEYANPKNKSICQLGLLCEDYDSGKLYYPEQNLYLNPQDGFDDICVKIHGISFSKVKDKPFLPEVWSEIEKYFTNTVVVGHNVANADLNALARNLKRYSIDIPEFYYICTLDLAKKYVPPFTVENYRMGTLCKYFDIDIDLEHDAFADASANANLFRALVNNYDIYIEEHIRRYDSIEIKDFEQFMAAPLIRKAIIEFYGMVKGFSIDNKITITEANYIRNWRNQYCLYTGSEELASIIDVIDRILDDGVVTLEESFKLQSVVGQCMDIISKSPVTLGTQVLNGIMKGIIIDGKISTEESENLRSWLSDNSFLSGHHPYDEIMCLLEEALADSLITEKESEYITESIQSILNPIEALKVQVNSVEGKHVCLSGNFAFGSKTDVSQYIVNRGGIIDNTVKKSTNILLIGNLECQSYSNGTYGSKVIKAIEYNQKGCNIQIVKEIDLIEK</sequence>
<dbReference type="Pfam" id="PF00929">
    <property type="entry name" value="RNase_T"/>
    <property type="match status" value="1"/>
</dbReference>
<evidence type="ECO:0000313" key="3">
    <source>
        <dbReference type="Proteomes" id="UP000664218"/>
    </source>
</evidence>
<dbReference type="InterPro" id="IPR036397">
    <property type="entry name" value="RNaseH_sf"/>
</dbReference>
<dbReference type="InterPro" id="IPR012337">
    <property type="entry name" value="RNaseH-like_sf"/>
</dbReference>
<comment type="caution">
    <text evidence="2">The sequence shown here is derived from an EMBL/GenBank/DDBJ whole genome shotgun (WGS) entry which is preliminary data.</text>
</comment>
<dbReference type="EMBL" id="JAFNJU010000005">
    <property type="protein sequence ID" value="MBO1264870.1"/>
    <property type="molecule type" value="Genomic_DNA"/>
</dbReference>
<dbReference type="GO" id="GO:0005829">
    <property type="term" value="C:cytosol"/>
    <property type="evidence" value="ECO:0007669"/>
    <property type="project" value="TreeGrafter"/>
</dbReference>
<dbReference type="SUPFAM" id="SSF52113">
    <property type="entry name" value="BRCT domain"/>
    <property type="match status" value="1"/>
</dbReference>
<name>A0A939KKP2_9CLOT</name>
<organism evidence="2 3">
    <name type="scientific">Proteiniclasticum aestuarii</name>
    <dbReference type="NCBI Taxonomy" id="2817862"/>
    <lineage>
        <taxon>Bacteria</taxon>
        <taxon>Bacillati</taxon>
        <taxon>Bacillota</taxon>
        <taxon>Clostridia</taxon>
        <taxon>Eubacteriales</taxon>
        <taxon>Clostridiaceae</taxon>
        <taxon>Proteiniclasticum</taxon>
    </lineage>
</organism>
<dbReference type="SUPFAM" id="SSF53098">
    <property type="entry name" value="Ribonuclease H-like"/>
    <property type="match status" value="1"/>
</dbReference>
<proteinExistence type="predicted"/>
<dbReference type="CDD" id="cd17748">
    <property type="entry name" value="BRCT_DNA_ligase_like"/>
    <property type="match status" value="1"/>
</dbReference>
<gene>
    <name evidence="2" type="ORF">J3A84_07500</name>
</gene>
<evidence type="ECO:0000259" key="1">
    <source>
        <dbReference type="SMART" id="SM00479"/>
    </source>
</evidence>
<dbReference type="Gene3D" id="3.40.50.10190">
    <property type="entry name" value="BRCT domain"/>
    <property type="match status" value="1"/>
</dbReference>
<dbReference type="Gene3D" id="3.30.420.10">
    <property type="entry name" value="Ribonuclease H-like superfamily/Ribonuclease H"/>
    <property type="match status" value="1"/>
</dbReference>
<dbReference type="SMART" id="SM00479">
    <property type="entry name" value="EXOIII"/>
    <property type="match status" value="1"/>
</dbReference>
<dbReference type="Proteomes" id="UP000664218">
    <property type="component" value="Unassembled WGS sequence"/>
</dbReference>
<dbReference type="PANTHER" id="PTHR30231:SF42">
    <property type="entry name" value="EXONUCLEASE"/>
    <property type="match status" value="1"/>
</dbReference>
<dbReference type="InterPro" id="IPR036420">
    <property type="entry name" value="BRCT_dom_sf"/>
</dbReference>
<reference evidence="2" key="1">
    <citation type="submission" date="2021-03" db="EMBL/GenBank/DDBJ databases">
        <title>Proteiniclasticum marinus sp. nov., isolated from tidal flat sediment.</title>
        <authorList>
            <person name="Namirimu T."/>
            <person name="Yang J.-A."/>
            <person name="Yang S.-H."/>
            <person name="Kim Y.-J."/>
            <person name="Kwon K.K."/>
        </authorList>
    </citation>
    <scope>NUCLEOTIDE SEQUENCE</scope>
    <source>
        <strain evidence="2">SCR006</strain>
    </source>
</reference>
<keyword evidence="3" id="KW-1185">Reference proteome</keyword>
<dbReference type="GO" id="GO:0008408">
    <property type="term" value="F:3'-5' exonuclease activity"/>
    <property type="evidence" value="ECO:0007669"/>
    <property type="project" value="TreeGrafter"/>
</dbReference>
<dbReference type="GO" id="GO:0003676">
    <property type="term" value="F:nucleic acid binding"/>
    <property type="evidence" value="ECO:0007669"/>
    <property type="project" value="InterPro"/>
</dbReference>